<name>A0A543I610_9MICO</name>
<organism evidence="1 2">
    <name type="scientific">Klugiella xanthotipulae</name>
    <dbReference type="NCBI Taxonomy" id="244735"/>
    <lineage>
        <taxon>Bacteria</taxon>
        <taxon>Bacillati</taxon>
        <taxon>Actinomycetota</taxon>
        <taxon>Actinomycetes</taxon>
        <taxon>Micrococcales</taxon>
        <taxon>Microbacteriaceae</taxon>
        <taxon>Klugiella</taxon>
    </lineage>
</organism>
<protein>
    <recommendedName>
        <fullName evidence="3">Immunity protein 52 of polymorphic toxin system</fullName>
    </recommendedName>
</protein>
<evidence type="ECO:0000313" key="2">
    <source>
        <dbReference type="Proteomes" id="UP000318331"/>
    </source>
</evidence>
<dbReference type="EMBL" id="VFPN01000001">
    <property type="protein sequence ID" value="TQM65981.1"/>
    <property type="molecule type" value="Genomic_DNA"/>
</dbReference>
<evidence type="ECO:0008006" key="3">
    <source>
        <dbReference type="Google" id="ProtNLM"/>
    </source>
</evidence>
<accession>A0A543I610</accession>
<dbReference type="OrthoDB" id="5129904at2"/>
<dbReference type="AlphaFoldDB" id="A0A543I610"/>
<reference evidence="1 2" key="1">
    <citation type="submission" date="2019-06" db="EMBL/GenBank/DDBJ databases">
        <title>Sequencing the genomes of 1000 actinobacteria strains.</title>
        <authorList>
            <person name="Klenk H.-P."/>
        </authorList>
    </citation>
    <scope>NUCLEOTIDE SEQUENCE [LARGE SCALE GENOMIC DNA]</scope>
    <source>
        <strain evidence="1 2">DSM 18031</strain>
    </source>
</reference>
<gene>
    <name evidence="1" type="ORF">FB466_0801</name>
</gene>
<sequence>MNSHRNYTLQGTAGARAMSVEDAAANIKASFEALQLLGAPLRGPWQVNYKDPIDVTDEKALRAHILGSPFKDDEGMPSPEDGYGPGFQLGDWQVPNSVVTDLGKFNIWLSPFKNQSLMTASVSLTFEGDNFTVPACQNAEELVKSFARIWRPENFAFTDDKLLALRRERVTRSRASGLPSWGYVSWVSDQVSRQLESVEGAATFRYGTGTLIVTDTWEAEQAADVWQLLLDTKRLRTAPKIQEYPPTFL</sequence>
<proteinExistence type="predicted"/>
<comment type="caution">
    <text evidence="1">The sequence shown here is derived from an EMBL/GenBank/DDBJ whole genome shotgun (WGS) entry which is preliminary data.</text>
</comment>
<dbReference type="RefSeq" id="WP_141915999.1">
    <property type="nucleotide sequence ID" value="NZ_BAAAYS010000024.1"/>
</dbReference>
<evidence type="ECO:0000313" key="1">
    <source>
        <dbReference type="EMBL" id="TQM65981.1"/>
    </source>
</evidence>
<keyword evidence="2" id="KW-1185">Reference proteome</keyword>
<dbReference type="Proteomes" id="UP000318331">
    <property type="component" value="Unassembled WGS sequence"/>
</dbReference>